<organism evidence="2 3">
    <name type="scientific">Marinicauda algicola</name>
    <dbReference type="NCBI Taxonomy" id="2029849"/>
    <lineage>
        <taxon>Bacteria</taxon>
        <taxon>Pseudomonadati</taxon>
        <taxon>Pseudomonadota</taxon>
        <taxon>Alphaproteobacteria</taxon>
        <taxon>Maricaulales</taxon>
        <taxon>Maricaulaceae</taxon>
        <taxon>Marinicauda</taxon>
    </lineage>
</organism>
<dbReference type="SUPFAM" id="SSF158682">
    <property type="entry name" value="TerB-like"/>
    <property type="match status" value="1"/>
</dbReference>
<protein>
    <submittedName>
        <fullName evidence="2">TerB family tellurite resistance protein</fullName>
    </submittedName>
</protein>
<evidence type="ECO:0000259" key="1">
    <source>
        <dbReference type="Pfam" id="PF05099"/>
    </source>
</evidence>
<dbReference type="EMBL" id="SRXW01000001">
    <property type="protein sequence ID" value="TGY90127.1"/>
    <property type="molecule type" value="Genomic_DNA"/>
</dbReference>
<accession>A0A4S2H3E0</accession>
<dbReference type="Proteomes" id="UP000308054">
    <property type="component" value="Unassembled WGS sequence"/>
</dbReference>
<evidence type="ECO:0000313" key="3">
    <source>
        <dbReference type="Proteomes" id="UP000308054"/>
    </source>
</evidence>
<reference evidence="2 3" key="1">
    <citation type="journal article" date="2017" name="Int. J. Syst. Evol. Microbiol.">
        <title>Marinicauda algicola sp. nov., isolated from a marine red alga Rhodosorus marinus.</title>
        <authorList>
            <person name="Jeong S.E."/>
            <person name="Jeon S.H."/>
            <person name="Chun B.H."/>
            <person name="Kim D.W."/>
            <person name="Jeon C.O."/>
        </authorList>
    </citation>
    <scope>NUCLEOTIDE SEQUENCE [LARGE SCALE GENOMIC DNA]</scope>
    <source>
        <strain evidence="2 3">JCM 31718</strain>
    </source>
</reference>
<evidence type="ECO:0000313" key="2">
    <source>
        <dbReference type="EMBL" id="TGY90127.1"/>
    </source>
</evidence>
<sequence>MTMFDALQRLFTASEDRESAARGMKPATAAAALMVEAALADGVFAREESEQIVRLLRRGFDLDEDAARATLQTAEGLVSRAVDHHQFTRVVKDLPKEERLQVMEDLWAVVLSDEERTHEEDSLLRRLGPLLAITDRERAEARQRAEARRH</sequence>
<name>A0A4S2H3E0_9PROT</name>
<gene>
    <name evidence="2" type="ORF">E5163_03075</name>
</gene>
<dbReference type="Gene3D" id="1.10.3680.10">
    <property type="entry name" value="TerB-like"/>
    <property type="match status" value="1"/>
</dbReference>
<comment type="caution">
    <text evidence="2">The sequence shown here is derived from an EMBL/GenBank/DDBJ whole genome shotgun (WGS) entry which is preliminary data.</text>
</comment>
<proteinExistence type="predicted"/>
<dbReference type="CDD" id="cd07313">
    <property type="entry name" value="terB_like_2"/>
    <property type="match status" value="1"/>
</dbReference>
<feature type="domain" description="Co-chaperone DjlA N-terminal" evidence="1">
    <location>
        <begin position="28"/>
        <end position="143"/>
    </location>
</feature>
<dbReference type="AlphaFoldDB" id="A0A4S2H3E0"/>
<dbReference type="InterPro" id="IPR029024">
    <property type="entry name" value="TerB-like"/>
</dbReference>
<dbReference type="InterPro" id="IPR007791">
    <property type="entry name" value="DjlA_N"/>
</dbReference>
<keyword evidence="3" id="KW-1185">Reference proteome</keyword>
<dbReference type="Pfam" id="PF05099">
    <property type="entry name" value="TerB"/>
    <property type="match status" value="1"/>
</dbReference>